<keyword evidence="2" id="KW-1185">Reference proteome</keyword>
<protein>
    <submittedName>
        <fullName evidence="1">Uncharacterized protein</fullName>
    </submittedName>
</protein>
<accession>A0ABP6RCQ0</accession>
<gene>
    <name evidence="1" type="ORF">GCM10020260_10150</name>
</gene>
<dbReference type="Proteomes" id="UP001501736">
    <property type="component" value="Unassembled WGS sequence"/>
</dbReference>
<evidence type="ECO:0000313" key="1">
    <source>
        <dbReference type="EMBL" id="GAA3282679.1"/>
    </source>
</evidence>
<dbReference type="EMBL" id="BAAAYG010000003">
    <property type="protein sequence ID" value="GAA3282679.1"/>
    <property type="molecule type" value="Genomic_DNA"/>
</dbReference>
<reference evidence="2" key="1">
    <citation type="journal article" date="2019" name="Int. J. Syst. Evol. Microbiol.">
        <title>The Global Catalogue of Microorganisms (GCM) 10K type strain sequencing project: providing services to taxonomists for standard genome sequencing and annotation.</title>
        <authorList>
            <consortium name="The Broad Institute Genomics Platform"/>
            <consortium name="The Broad Institute Genome Sequencing Center for Infectious Disease"/>
            <person name="Wu L."/>
            <person name="Ma J."/>
        </authorList>
    </citation>
    <scope>NUCLEOTIDE SEQUENCE [LARGE SCALE GENOMIC DNA]</scope>
    <source>
        <strain evidence="2">JCM 11483</strain>
    </source>
</reference>
<sequence>MGDGLTVISPRSGHGAKFAPLIGELAAGLAAGDVGRHRPVPAAFRADRRIG</sequence>
<dbReference type="InterPro" id="IPR036188">
    <property type="entry name" value="FAD/NAD-bd_sf"/>
</dbReference>
<name>A0ABP6RCQ0_9MICC</name>
<comment type="caution">
    <text evidence="1">The sequence shown here is derived from an EMBL/GenBank/DDBJ whole genome shotgun (WGS) entry which is preliminary data.</text>
</comment>
<evidence type="ECO:0000313" key="2">
    <source>
        <dbReference type="Proteomes" id="UP001501736"/>
    </source>
</evidence>
<proteinExistence type="predicted"/>
<organism evidence="1 2">
    <name type="scientific">Nesterenkonia halobia</name>
    <dbReference type="NCBI Taxonomy" id="37922"/>
    <lineage>
        <taxon>Bacteria</taxon>
        <taxon>Bacillati</taxon>
        <taxon>Actinomycetota</taxon>
        <taxon>Actinomycetes</taxon>
        <taxon>Micrococcales</taxon>
        <taxon>Micrococcaceae</taxon>
        <taxon>Nesterenkonia</taxon>
    </lineage>
</organism>
<dbReference type="Gene3D" id="3.50.50.60">
    <property type="entry name" value="FAD/NAD(P)-binding domain"/>
    <property type="match status" value="1"/>
</dbReference>